<reference evidence="1" key="1">
    <citation type="submission" date="2020-03" db="EMBL/GenBank/DDBJ databases">
        <title>The deep terrestrial virosphere.</title>
        <authorList>
            <person name="Holmfeldt K."/>
            <person name="Nilsson E."/>
            <person name="Simone D."/>
            <person name="Lopez-Fernandez M."/>
            <person name="Wu X."/>
            <person name="de Brujin I."/>
            <person name="Lundin D."/>
            <person name="Andersson A."/>
            <person name="Bertilsson S."/>
            <person name="Dopson M."/>
        </authorList>
    </citation>
    <scope>NUCLEOTIDE SEQUENCE</scope>
    <source>
        <strain evidence="1">MM415B04548</strain>
    </source>
</reference>
<accession>A0A6M3LC91</accession>
<dbReference type="AlphaFoldDB" id="A0A6M3LC91"/>
<sequence length="77" mass="8932">MKIKDTLENIAKDIKNLSMDNNTFEIYEKILKEMESNGIKKANDKLQKLMAAKEKHLSGCWISVMNNILEAMEKRNC</sequence>
<protein>
    <submittedName>
        <fullName evidence="1">Uncharacterized protein</fullName>
    </submittedName>
</protein>
<proteinExistence type="predicted"/>
<dbReference type="EMBL" id="MT143083">
    <property type="protein sequence ID" value="QJA92636.1"/>
    <property type="molecule type" value="Genomic_DNA"/>
</dbReference>
<name>A0A6M3LC91_9ZZZZ</name>
<gene>
    <name evidence="1" type="ORF">MM415B04548_0010</name>
</gene>
<evidence type="ECO:0000313" key="1">
    <source>
        <dbReference type="EMBL" id="QJA92636.1"/>
    </source>
</evidence>
<organism evidence="1">
    <name type="scientific">viral metagenome</name>
    <dbReference type="NCBI Taxonomy" id="1070528"/>
    <lineage>
        <taxon>unclassified sequences</taxon>
        <taxon>metagenomes</taxon>
        <taxon>organismal metagenomes</taxon>
    </lineage>
</organism>